<name>A0A858R7E9_9PROT</name>
<dbReference type="InterPro" id="IPR050622">
    <property type="entry name" value="CPA3_antiporter_subunitB"/>
</dbReference>
<feature type="transmembrane region" description="Helical" evidence="7">
    <location>
        <begin position="35"/>
        <end position="56"/>
    </location>
</feature>
<organism evidence="9 10">
    <name type="scientific">Aerophototrophica crusticola</name>
    <dbReference type="NCBI Taxonomy" id="1709002"/>
    <lineage>
        <taxon>Bacteria</taxon>
        <taxon>Pseudomonadati</taxon>
        <taxon>Pseudomonadota</taxon>
        <taxon>Alphaproteobacteria</taxon>
        <taxon>Rhodospirillales</taxon>
        <taxon>Rhodospirillaceae</taxon>
        <taxon>Aerophototrophica</taxon>
    </lineage>
</organism>
<evidence type="ECO:0000259" key="8">
    <source>
        <dbReference type="Pfam" id="PF04039"/>
    </source>
</evidence>
<comment type="similarity">
    <text evidence="2">Belongs to the CPA3 antiporters (TC 2.A.63) subunit B family.</text>
</comment>
<evidence type="ECO:0000256" key="6">
    <source>
        <dbReference type="ARBA" id="ARBA00023136"/>
    </source>
</evidence>
<keyword evidence="5 7" id="KW-1133">Transmembrane helix</keyword>
<protein>
    <submittedName>
        <fullName evidence="9">Na(+)/H(+) antiporter subunit B</fullName>
    </submittedName>
</protein>
<feature type="transmembrane region" description="Helical" evidence="7">
    <location>
        <begin position="113"/>
        <end position="137"/>
    </location>
</feature>
<keyword evidence="10" id="KW-1185">Reference proteome</keyword>
<feature type="transmembrane region" description="Helical" evidence="7">
    <location>
        <begin position="12"/>
        <end position="29"/>
    </location>
</feature>
<feature type="transmembrane region" description="Helical" evidence="7">
    <location>
        <begin position="68"/>
        <end position="93"/>
    </location>
</feature>
<evidence type="ECO:0000256" key="1">
    <source>
        <dbReference type="ARBA" id="ARBA00004651"/>
    </source>
</evidence>
<evidence type="ECO:0000256" key="3">
    <source>
        <dbReference type="ARBA" id="ARBA00022475"/>
    </source>
</evidence>
<dbReference type="GO" id="GO:0005886">
    <property type="term" value="C:plasma membrane"/>
    <property type="evidence" value="ECO:0007669"/>
    <property type="project" value="UniProtKB-SubCell"/>
</dbReference>
<dbReference type="EMBL" id="CP051775">
    <property type="protein sequence ID" value="QJE73340.1"/>
    <property type="molecule type" value="Genomic_DNA"/>
</dbReference>
<evidence type="ECO:0000256" key="4">
    <source>
        <dbReference type="ARBA" id="ARBA00022692"/>
    </source>
</evidence>
<keyword evidence="3" id="KW-1003">Cell membrane</keyword>
<dbReference type="Pfam" id="PF04039">
    <property type="entry name" value="MnhB"/>
    <property type="match status" value="1"/>
</dbReference>
<evidence type="ECO:0000256" key="5">
    <source>
        <dbReference type="ARBA" id="ARBA00022989"/>
    </source>
</evidence>
<evidence type="ECO:0000313" key="10">
    <source>
        <dbReference type="Proteomes" id="UP000501891"/>
    </source>
</evidence>
<keyword evidence="4 7" id="KW-0812">Transmembrane</keyword>
<dbReference type="PANTHER" id="PTHR33932:SF4">
    <property type="entry name" value="NA(+)_H(+) ANTIPORTER SUBUNIT B"/>
    <property type="match status" value="1"/>
</dbReference>
<evidence type="ECO:0000313" key="9">
    <source>
        <dbReference type="EMBL" id="QJE73340.1"/>
    </source>
</evidence>
<keyword evidence="6 7" id="KW-0472">Membrane</keyword>
<feature type="domain" description="Na+/H+ antiporter MnhB subunit-related protein" evidence="8">
    <location>
        <begin position="5"/>
        <end position="134"/>
    </location>
</feature>
<dbReference type="InterPro" id="IPR007182">
    <property type="entry name" value="MnhB"/>
</dbReference>
<dbReference type="Proteomes" id="UP000501891">
    <property type="component" value="Chromosome"/>
</dbReference>
<comment type="subcellular location">
    <subcellularLocation>
        <location evidence="1">Cell membrane</location>
        <topology evidence="1">Multi-pass membrane protein</topology>
    </subcellularLocation>
</comment>
<proteinExistence type="inferred from homology"/>
<dbReference type="PANTHER" id="PTHR33932">
    <property type="entry name" value="NA(+)/H(+) ANTIPORTER SUBUNIT B"/>
    <property type="match status" value="1"/>
</dbReference>
<dbReference type="KEGG" id="acru:HHL28_09750"/>
<evidence type="ECO:0000256" key="2">
    <source>
        <dbReference type="ARBA" id="ARBA00009425"/>
    </source>
</evidence>
<evidence type="ECO:0000256" key="7">
    <source>
        <dbReference type="SAM" id="Phobius"/>
    </source>
</evidence>
<sequence>MHSLILRTGTRLLLALMVLFSLFILWRGHNEPGGGFIGGLIAAVAYSLVALSFGVAEMRRMLPADPKTILGAGLALAIVSGLFAVVGQGGLLADPYMASRWYISYTETGEKGFAIGTPVLFDIGVYLVVIGGILAMVRGLMEEL</sequence>
<accession>A0A858R7E9</accession>
<gene>
    <name evidence="9" type="ORF">HHL28_09750</name>
</gene>
<reference evidence="9" key="1">
    <citation type="submission" date="2020-04" db="EMBL/GenBank/DDBJ databases">
        <title>A desert anoxygenic phototrophic bacterium fixes CO2 using RubisCO under aerobic conditions.</title>
        <authorList>
            <person name="Tang K."/>
        </authorList>
    </citation>
    <scope>NUCLEOTIDE SEQUENCE [LARGE SCALE GENOMIC DNA]</scope>
    <source>
        <strain evidence="9">MIMtkB3</strain>
    </source>
</reference>
<dbReference type="AlphaFoldDB" id="A0A858R7E9"/>